<proteinExistence type="predicted"/>
<dbReference type="Proteomes" id="UP000302139">
    <property type="component" value="Unassembled WGS sequence"/>
</dbReference>
<dbReference type="EMBL" id="BJHX01000002">
    <property type="protein sequence ID" value="GDY69479.1"/>
    <property type="molecule type" value="Genomic_DNA"/>
</dbReference>
<accession>A0A4D4MCZ1</accession>
<evidence type="ECO:0000313" key="1">
    <source>
        <dbReference type="EMBL" id="GDY69479.1"/>
    </source>
</evidence>
<comment type="caution">
    <text evidence="1">The sequence shown here is derived from an EMBL/GenBank/DDBJ whole genome shotgun (WGS) entry which is preliminary data.</text>
</comment>
<sequence length="83" mass="8413">MAGAFVVGQQAWGDGLVGDEGADLFGVPHDRVHADDGSEAAAEHEGGGVGERGQQAVDVVGVLGQCRASLGASSRLRDSPRRS</sequence>
<gene>
    <name evidence="1" type="ORF">SAV14893_088720</name>
</gene>
<reference evidence="1 2" key="1">
    <citation type="submission" date="2019-04" db="EMBL/GenBank/DDBJ databases">
        <title>Draft genome sequences of Streptomyces avermitilis NBRC 14893.</title>
        <authorList>
            <person name="Komaki H."/>
            <person name="Tamura T."/>
            <person name="Hosoyama A."/>
        </authorList>
    </citation>
    <scope>NUCLEOTIDE SEQUENCE [LARGE SCALE GENOMIC DNA]</scope>
    <source>
        <strain evidence="1 2">NBRC 14893</strain>
    </source>
</reference>
<protein>
    <submittedName>
        <fullName evidence="1">Uncharacterized protein</fullName>
    </submittedName>
</protein>
<organism evidence="1 2">
    <name type="scientific">Streptomyces avermitilis</name>
    <dbReference type="NCBI Taxonomy" id="33903"/>
    <lineage>
        <taxon>Bacteria</taxon>
        <taxon>Bacillati</taxon>
        <taxon>Actinomycetota</taxon>
        <taxon>Actinomycetes</taxon>
        <taxon>Kitasatosporales</taxon>
        <taxon>Streptomycetaceae</taxon>
        <taxon>Streptomyces</taxon>
    </lineage>
</organism>
<evidence type="ECO:0000313" key="2">
    <source>
        <dbReference type="Proteomes" id="UP000302139"/>
    </source>
</evidence>
<name>A0A4D4MCZ1_STRAX</name>
<dbReference type="AlphaFoldDB" id="A0A4D4MCZ1"/>